<keyword evidence="2" id="KW-0677">Repeat</keyword>
<dbReference type="PROSITE" id="PS50082">
    <property type="entry name" value="WD_REPEATS_2"/>
    <property type="match status" value="6"/>
</dbReference>
<dbReference type="Proteomes" id="UP000044841">
    <property type="component" value="Unassembled WGS sequence"/>
</dbReference>
<dbReference type="Pfam" id="PF24883">
    <property type="entry name" value="NPHP3_N"/>
    <property type="match status" value="1"/>
</dbReference>
<dbReference type="InterPro" id="IPR056884">
    <property type="entry name" value="NPHP3-like_N"/>
</dbReference>
<feature type="repeat" description="WD" evidence="3">
    <location>
        <begin position="1166"/>
        <end position="1191"/>
    </location>
</feature>
<dbReference type="PROSITE" id="PS00678">
    <property type="entry name" value="WD_REPEATS_1"/>
    <property type="match status" value="1"/>
</dbReference>
<feature type="repeat" description="WD" evidence="3">
    <location>
        <begin position="1116"/>
        <end position="1157"/>
    </location>
</feature>
<keyword evidence="7" id="KW-1185">Reference proteome</keyword>
<keyword evidence="1 3" id="KW-0853">WD repeat</keyword>
<evidence type="ECO:0000259" key="5">
    <source>
        <dbReference type="Pfam" id="PF24883"/>
    </source>
</evidence>
<feature type="compositionally biased region" description="Polar residues" evidence="4">
    <location>
        <begin position="1525"/>
        <end position="1536"/>
    </location>
</feature>
<dbReference type="CDD" id="cd00200">
    <property type="entry name" value="WD40"/>
    <property type="match status" value="2"/>
</dbReference>
<accession>A0A0K6FQU6</accession>
<evidence type="ECO:0000313" key="6">
    <source>
        <dbReference type="EMBL" id="CUA68568.1"/>
    </source>
</evidence>
<dbReference type="SMART" id="SM00320">
    <property type="entry name" value="WD40"/>
    <property type="match status" value="10"/>
</dbReference>
<feature type="compositionally biased region" description="Basic and acidic residues" evidence="4">
    <location>
        <begin position="1747"/>
        <end position="1772"/>
    </location>
</feature>
<feature type="region of interest" description="Disordered" evidence="4">
    <location>
        <begin position="2135"/>
        <end position="2172"/>
    </location>
</feature>
<dbReference type="InterPro" id="IPR036322">
    <property type="entry name" value="WD40_repeat_dom_sf"/>
</dbReference>
<evidence type="ECO:0000256" key="2">
    <source>
        <dbReference type="ARBA" id="ARBA00022737"/>
    </source>
</evidence>
<dbReference type="InterPro" id="IPR015943">
    <property type="entry name" value="WD40/YVTN_repeat-like_dom_sf"/>
</dbReference>
<dbReference type="Gene3D" id="3.40.50.300">
    <property type="entry name" value="P-loop containing nucleotide triphosphate hydrolases"/>
    <property type="match status" value="1"/>
</dbReference>
<feature type="compositionally biased region" description="Low complexity" evidence="4">
    <location>
        <begin position="2144"/>
        <end position="2161"/>
    </location>
</feature>
<feature type="repeat" description="WD" evidence="3">
    <location>
        <begin position="1202"/>
        <end position="1241"/>
    </location>
</feature>
<evidence type="ECO:0000313" key="7">
    <source>
        <dbReference type="Proteomes" id="UP000044841"/>
    </source>
</evidence>
<evidence type="ECO:0000256" key="3">
    <source>
        <dbReference type="PROSITE-ProRule" id="PRU00221"/>
    </source>
</evidence>
<gene>
    <name evidence="6" type="ORF">RSOLAG22IIIB_07944</name>
</gene>
<feature type="compositionally biased region" description="Low complexity" evidence="4">
    <location>
        <begin position="1910"/>
        <end position="1924"/>
    </location>
</feature>
<dbReference type="InterPro" id="IPR001680">
    <property type="entry name" value="WD40_rpt"/>
</dbReference>
<dbReference type="SUPFAM" id="SSF52540">
    <property type="entry name" value="P-loop containing nucleoside triphosphate hydrolases"/>
    <property type="match status" value="1"/>
</dbReference>
<dbReference type="CDD" id="cd21037">
    <property type="entry name" value="MLKL_NTD"/>
    <property type="match status" value="1"/>
</dbReference>
<dbReference type="Pfam" id="PF00400">
    <property type="entry name" value="WD40"/>
    <property type="match status" value="7"/>
</dbReference>
<feature type="region of interest" description="Disordered" evidence="4">
    <location>
        <begin position="1872"/>
        <end position="2110"/>
    </location>
</feature>
<evidence type="ECO:0000256" key="1">
    <source>
        <dbReference type="ARBA" id="ARBA00022574"/>
    </source>
</evidence>
<dbReference type="Gene3D" id="2.130.10.10">
    <property type="entry name" value="YVTN repeat-like/Quinoprotein amine dehydrogenase"/>
    <property type="match status" value="4"/>
</dbReference>
<dbReference type="SUPFAM" id="SSF50998">
    <property type="entry name" value="Quinoprotein alcohol dehydrogenase-like"/>
    <property type="match status" value="2"/>
</dbReference>
<protein>
    <submittedName>
        <fullName evidence="6">Cell surface glycoprotein 1</fullName>
    </submittedName>
</protein>
<feature type="repeat" description="WD" evidence="3">
    <location>
        <begin position="1379"/>
        <end position="1419"/>
    </location>
</feature>
<organism evidence="6 7">
    <name type="scientific">Rhizoctonia solani</name>
    <dbReference type="NCBI Taxonomy" id="456999"/>
    <lineage>
        <taxon>Eukaryota</taxon>
        <taxon>Fungi</taxon>
        <taxon>Dikarya</taxon>
        <taxon>Basidiomycota</taxon>
        <taxon>Agaricomycotina</taxon>
        <taxon>Agaricomycetes</taxon>
        <taxon>Cantharellales</taxon>
        <taxon>Ceratobasidiaceae</taxon>
        <taxon>Rhizoctonia</taxon>
    </lineage>
</organism>
<dbReference type="InterPro" id="IPR019775">
    <property type="entry name" value="WD40_repeat_CS"/>
</dbReference>
<feature type="region of interest" description="Disordered" evidence="4">
    <location>
        <begin position="29"/>
        <end position="64"/>
    </location>
</feature>
<feature type="repeat" description="WD" evidence="3">
    <location>
        <begin position="1345"/>
        <end position="1377"/>
    </location>
</feature>
<dbReference type="PANTHER" id="PTHR19848:SF8">
    <property type="entry name" value="F-BOX AND WD REPEAT DOMAIN CONTAINING 7"/>
    <property type="match status" value="1"/>
</dbReference>
<feature type="compositionally biased region" description="Polar residues" evidence="4">
    <location>
        <begin position="1687"/>
        <end position="1702"/>
    </location>
</feature>
<feature type="compositionally biased region" description="Basic and acidic residues" evidence="4">
    <location>
        <begin position="1489"/>
        <end position="1498"/>
    </location>
</feature>
<dbReference type="PROSITE" id="PS50294">
    <property type="entry name" value="WD_REPEATS_REGION"/>
    <property type="match status" value="4"/>
</dbReference>
<feature type="compositionally biased region" description="Low complexity" evidence="4">
    <location>
        <begin position="1585"/>
        <end position="1598"/>
    </location>
</feature>
<proteinExistence type="predicted"/>
<name>A0A0K6FQU6_9AGAM</name>
<reference evidence="6 7" key="1">
    <citation type="submission" date="2015-07" db="EMBL/GenBank/DDBJ databases">
        <authorList>
            <person name="Noorani M."/>
        </authorList>
    </citation>
    <scope>NUCLEOTIDE SEQUENCE [LARGE SCALE GENOMIC DNA]</scope>
    <source>
        <strain evidence="6">BBA 69670</strain>
    </source>
</reference>
<feature type="region of interest" description="Disordered" evidence="4">
    <location>
        <begin position="1489"/>
        <end position="1843"/>
    </location>
</feature>
<dbReference type="InterPro" id="IPR059179">
    <property type="entry name" value="MLKL-like_MCAfunc"/>
</dbReference>
<feature type="domain" description="Nephrocystin 3-like N-terminal" evidence="5">
    <location>
        <begin position="288"/>
        <end position="444"/>
    </location>
</feature>
<feature type="repeat" description="WD" evidence="3">
    <location>
        <begin position="1421"/>
        <end position="1462"/>
    </location>
</feature>
<evidence type="ECO:0000256" key="4">
    <source>
        <dbReference type="SAM" id="MobiDB-lite"/>
    </source>
</evidence>
<dbReference type="SUPFAM" id="SSF50978">
    <property type="entry name" value="WD40 repeat-like"/>
    <property type="match status" value="1"/>
</dbReference>
<sequence>MEPRKRANQALEQEESNVKRVKHAIKALFREGSTGTGASFNPIPREDTLENEESNSGSTADYDVNQSITNSTTEDNQQDILDTSLGPRNLRVDASLTKRKGLKNLLKTGVLGPVTDALGPIKQVAEILVECVDAYKVAEETKVEHDELVARLEGLFEDLVGHLQDGCSQSMTASMNRLCKSIQEELETIKDAKGKSTGSRLLATNDKADEILACYRRVEGYLERLSLNANLSMWKIAHEQATNYQSERMFSLIDRLPSVLPARYNSAEGGAWKRRECTPDTRVQEISKILGWVRNKGEGTVYWLNGMAGTGKTTIAYSVCAGLDSGHMLGASFFCSRLQEECRNVNKIIPSIAYQLARFSRPFHHALCNALEKDPDAHGRILQTQFNALIKDPMLQVQHTFPEELTVVIDALDECEDKETTRRMLEVLLNESTNLPIRFVFSSRPEPEIRDQMTEQVKSRLVLHELNKDDVRVDIETYLRAELARMKPSEEQLAALVEKAGILFIYAATAVRYIGYDNFRRNPHARLGNLLDAQRNQKTKKNEEIDELYTIVLDAALKDGGLEEEERSDIEQILHTVICARGPLTVSGLSELLQIHDTDRVRAALRPLWSVLHIVGADELVTTLHASFPDFILDSSRSCAHYCDSEAHHRILAEHCLERIGRVQPRLNICRLESSYLPDDRVPNIEKRVSNTISSDLLYACRYWADHVQAGKCALTLVEKLRDFLCTRLLQWMEVLNLNKKIKTGIDCMKLVVEWCKLEDGYELVELANDAQRFVETFASNPVSQSTPHIYVSMLSLWPRDGPVAKHYARSTCGPVEAEGTALDQRQSAHISTWAFKAGLSEMAVSQDGRYVALGIEKEVVVADSSTGQIVLGPLYGLSERAGSIMFSPNQTRILAASRPSIISWTSVVVGWDTCTGDRVLGPLDLHDNQSYIKNVIISPDCACIATYYDNNSSMPYRNRHTSDKVHTLRLWDTKDGVILHTWETTDQCWVIAFALDGTLVAAGCDGSLQVWNTQTGETTLGPLKTGSIEYLSFSPDASRIIHSEHRLKLYVRNSQSGDILHDLSHIHETMAGLRRIRYSPDGRCIAGVSASEDGSSTRAIHVWVGIDYQTMLGPLEGHTGYISSVVFSPDGSRIISGCTNGLVCTWDVHQRNLPSTSMSTVSIDIMSAKFSSGGMRFVTGSKDGLLHIWDSYTGELSVGPIKAHKGEIVAVDFWNDRVVSGSKDGTVSVWNALSGDVVLASVTTGLNKTVTAVAYSPNGNLIVTASRANLDSVVEVNLWDAHTGTRVLGPLNDASVHISTIQFSPDGTRIAGITGSLYSETVVWDASDGREVYEPYESRIEARSISYSPNGAFIALGQINDTITIWDAYTGTEELKQLTGHSGWVWSVHFSPDSTRLVSSTDEQIWIWDVQTGQMLFELPHGHEQHIISVAYLPDGTRIISISYDGSVRIHDARTNQERALSCAATEYSDWTMNKDGAEARLEAGKERILLEDGERPESDDDGDGQDESFEAVLHPRPPRGTSYVRSNQEPQSKTLPDLDRSMRRYQRRTAPVDDTPVPKKHGTRPRVAGPLMRRAPPPILPTVAKEPVAEGPVAEEPVAEEPVAEEPRSAELEPPRPASPPLVRADSVLMDILPQKQQPRRSSAPTRGPTARRAGTEQPATNPNFAPEDTQAEATPQPTRRIACSPSTPSPVQTRSSQVETKMMKEVEFTKGATPKLSLVTEASQRATQRPEEVDPTSIPLPASPEDKRRIRELEAEVRRLREELAKKDQAPPAVNRPTLRIAVARHRQEEGESDGESDEDGEGPRSGSGSSVVHDESRFEEPTAQTPAAGPKMSTGKIPTVPMESITGFLQEMKTVKLKSRVGPTPKAPVIKVEAEEDDGDDDVGNNTFAFRRQRGPPISPRALRATSSLNSNGSSSGTLSFPVKLRKTDSGAALFGDRPKRPSMSGVNASAPFSLPVAKTKQPEAEPRTVIPRIDQLPTPSFCSHNAKLEVEERALHTPPAESGQLGPTKESSSQPGVKNEGGSAAKPSAATSSKVSILPVDISKNVPSRQKAVPDPVEKPRSKSKPTSPVEDTRPALEDKIPSATRDPGVPVPEDTSFAPGNKTMAIPGEKSIRAAASKAGAGRRRFIPVFAVPPPPTTSATTPAPSAAETSTGSAHSESHEKRRET</sequence>
<dbReference type="InterPro" id="IPR027417">
    <property type="entry name" value="P-loop_NTPase"/>
</dbReference>
<dbReference type="PANTHER" id="PTHR19848">
    <property type="entry name" value="WD40 REPEAT PROTEIN"/>
    <property type="match status" value="1"/>
</dbReference>
<feature type="compositionally biased region" description="Basic and acidic residues" evidence="4">
    <location>
        <begin position="1607"/>
        <end position="1616"/>
    </location>
</feature>
<feature type="compositionally biased region" description="Basic and acidic residues" evidence="4">
    <location>
        <begin position="1991"/>
        <end position="2000"/>
    </location>
</feature>
<feature type="compositionally biased region" description="Acidic residues" evidence="4">
    <location>
        <begin position="1878"/>
        <end position="1887"/>
    </location>
</feature>
<feature type="compositionally biased region" description="Polar residues" evidence="4">
    <location>
        <begin position="1637"/>
        <end position="1647"/>
    </location>
</feature>
<feature type="compositionally biased region" description="Basic and acidic residues" evidence="4">
    <location>
        <begin position="2076"/>
        <end position="2086"/>
    </location>
</feature>
<feature type="compositionally biased region" description="Basic and acidic residues" evidence="4">
    <location>
        <begin position="2163"/>
        <end position="2172"/>
    </location>
</feature>
<dbReference type="EMBL" id="CYGV01000447">
    <property type="protein sequence ID" value="CUA68568.1"/>
    <property type="molecule type" value="Genomic_DNA"/>
</dbReference>
<dbReference type="InterPro" id="IPR011047">
    <property type="entry name" value="Quinoprotein_ADH-like_sf"/>
</dbReference>
<feature type="compositionally biased region" description="Polar residues" evidence="4">
    <location>
        <begin position="54"/>
        <end position="64"/>
    </location>
</feature>
<feature type="compositionally biased region" description="Acidic residues" evidence="4">
    <location>
        <begin position="1499"/>
        <end position="1511"/>
    </location>
</feature>
<feature type="compositionally biased region" description="Low complexity" evidence="4">
    <location>
        <begin position="2028"/>
        <end position="2041"/>
    </location>
</feature>
<feature type="compositionally biased region" description="Acidic residues" evidence="4">
    <location>
        <begin position="1794"/>
        <end position="1804"/>
    </location>
</feature>